<protein>
    <recommendedName>
        <fullName evidence="4">Peptidase S14</fullName>
    </recommendedName>
</protein>
<keyword evidence="1" id="KW-0812">Transmembrane</keyword>
<organism evidence="2 3">
    <name type="scientific">Tsuneonella deserti</name>
    <dbReference type="NCBI Taxonomy" id="2035528"/>
    <lineage>
        <taxon>Bacteria</taxon>
        <taxon>Pseudomonadati</taxon>
        <taxon>Pseudomonadota</taxon>
        <taxon>Alphaproteobacteria</taxon>
        <taxon>Sphingomonadales</taxon>
        <taxon>Erythrobacteraceae</taxon>
        <taxon>Tsuneonella</taxon>
    </lineage>
</organism>
<name>A0ABQ1S0C6_9SPHN</name>
<evidence type="ECO:0008006" key="4">
    <source>
        <dbReference type="Google" id="ProtNLM"/>
    </source>
</evidence>
<dbReference type="SUPFAM" id="SSF52096">
    <property type="entry name" value="ClpP/crotonase"/>
    <property type="match status" value="1"/>
</dbReference>
<dbReference type="Gene3D" id="3.90.226.10">
    <property type="entry name" value="2-enoyl-CoA Hydratase, Chain A, domain 1"/>
    <property type="match status" value="1"/>
</dbReference>
<comment type="caution">
    <text evidence="2">The sequence shown here is derived from an EMBL/GenBank/DDBJ whole genome shotgun (WGS) entry which is preliminary data.</text>
</comment>
<dbReference type="EMBL" id="BMKL01000001">
    <property type="protein sequence ID" value="GGD85092.1"/>
    <property type="molecule type" value="Genomic_DNA"/>
</dbReference>
<evidence type="ECO:0000313" key="2">
    <source>
        <dbReference type="EMBL" id="GGD85092.1"/>
    </source>
</evidence>
<dbReference type="Proteomes" id="UP000619041">
    <property type="component" value="Unassembled WGS sequence"/>
</dbReference>
<keyword evidence="1" id="KW-0472">Membrane</keyword>
<feature type="transmembrane region" description="Helical" evidence="1">
    <location>
        <begin position="91"/>
        <end position="110"/>
    </location>
</feature>
<gene>
    <name evidence="2" type="ORF">GCM10011515_00990</name>
</gene>
<evidence type="ECO:0000313" key="3">
    <source>
        <dbReference type="Proteomes" id="UP000619041"/>
    </source>
</evidence>
<keyword evidence="3" id="KW-1185">Reference proteome</keyword>
<accession>A0ABQ1S0C6</accession>
<proteinExistence type="predicted"/>
<reference evidence="3" key="1">
    <citation type="journal article" date="2019" name="Int. J. Syst. Evol. Microbiol.">
        <title>The Global Catalogue of Microorganisms (GCM) 10K type strain sequencing project: providing services to taxonomists for standard genome sequencing and annotation.</title>
        <authorList>
            <consortium name="The Broad Institute Genomics Platform"/>
            <consortium name="The Broad Institute Genome Sequencing Center for Infectious Disease"/>
            <person name="Wu L."/>
            <person name="Ma J."/>
        </authorList>
    </citation>
    <scope>NUCLEOTIDE SEQUENCE [LARGE SCALE GENOMIC DNA]</scope>
    <source>
        <strain evidence="3">CGMCC 1.15959</strain>
    </source>
</reference>
<evidence type="ECO:0000256" key="1">
    <source>
        <dbReference type="SAM" id="Phobius"/>
    </source>
</evidence>
<keyword evidence="1" id="KW-1133">Transmembrane helix</keyword>
<dbReference type="InterPro" id="IPR029045">
    <property type="entry name" value="ClpP/crotonase-like_dom_sf"/>
</dbReference>
<sequence>MPVFAAQVGKKMARDDRKQVAPALTAPADISLVGTVDEAMACKLRDGLADAEDTDTPIVIDMTTLGGDPEMARRMIVEVDAARERLKRRRIVFLGKTVVYSAGVTFIAAFPREDRYLNSDATLLIHCRQLSQTMQLEGPIRTSIPMLRAMIHQLETGVELEEANFKRLIEGSNVEMEDLLEKALYNWYVPADEACELGLVAEVLKL</sequence>